<name>A0ABU9L1L8_9FLAO</name>
<keyword evidence="1" id="KW-0732">Signal</keyword>
<sequence>MKYFVSILLFLLIPFTGISQDISKLSNLNDVVSETSGLIFFDNRLITHNDSGGMNALYELNVSNGNVSRTVTIQNASNVDWEDICTDDNYIYIGDFGNNSGNRTNLRIYKVLKSDYLSSDTVNAEIIAFSYADQNDFSSAPNNTNFDAEALISFGNDLYIFSKNWVDQRTNIYKVPKTAGTYSVQKTDDFDAEGLITGGTFNPGANKVILTGYSGIRAFAIELTGFSGGEFSNGLIDKYSLGIPLTESFQTEAVTYKDASNYYISAEKNALGNAALYSLVSSTLSIDDFDLVKNQVYPNPAGETLTIKGNMALEKIEIYDYLGKKIVEDTSGNKNIDLTDFPSGVYILKLYSLNRSSSLKFLKE</sequence>
<feature type="domain" description="Secretion system C-terminal sorting" evidence="2">
    <location>
        <begin position="296"/>
        <end position="358"/>
    </location>
</feature>
<evidence type="ECO:0000313" key="3">
    <source>
        <dbReference type="EMBL" id="MEL4456336.1"/>
    </source>
</evidence>
<evidence type="ECO:0000256" key="1">
    <source>
        <dbReference type="ARBA" id="ARBA00022729"/>
    </source>
</evidence>
<dbReference type="RefSeq" id="WP_342160448.1">
    <property type="nucleotide sequence ID" value="NZ_JBCDNA010000002.1"/>
</dbReference>
<evidence type="ECO:0000313" key="4">
    <source>
        <dbReference type="Proteomes" id="UP001474120"/>
    </source>
</evidence>
<comment type="caution">
    <text evidence="3">The sequence shown here is derived from an EMBL/GenBank/DDBJ whole genome shotgun (WGS) entry which is preliminary data.</text>
</comment>
<dbReference type="NCBIfam" id="TIGR04183">
    <property type="entry name" value="Por_Secre_tail"/>
    <property type="match status" value="1"/>
</dbReference>
<reference evidence="3 4" key="1">
    <citation type="submission" date="2024-04" db="EMBL/GenBank/DDBJ databases">
        <title>whole genome sequencing of Lutimonas vermicola strain IMCC1616.</title>
        <authorList>
            <person name="Bae S.S."/>
        </authorList>
    </citation>
    <scope>NUCLEOTIDE SEQUENCE [LARGE SCALE GENOMIC DNA]</scope>
    <source>
        <strain evidence="3 4">IMCC1616</strain>
    </source>
</reference>
<protein>
    <submittedName>
        <fullName evidence="3">T9SS type A sorting domain-containing protein</fullName>
    </submittedName>
</protein>
<proteinExistence type="predicted"/>
<gene>
    <name evidence="3" type="ORF">AABB81_10545</name>
</gene>
<dbReference type="Proteomes" id="UP001474120">
    <property type="component" value="Unassembled WGS sequence"/>
</dbReference>
<organism evidence="3 4">
    <name type="scientific">Lutimonas vermicola</name>
    <dbReference type="NCBI Taxonomy" id="414288"/>
    <lineage>
        <taxon>Bacteria</taxon>
        <taxon>Pseudomonadati</taxon>
        <taxon>Bacteroidota</taxon>
        <taxon>Flavobacteriia</taxon>
        <taxon>Flavobacteriales</taxon>
        <taxon>Flavobacteriaceae</taxon>
        <taxon>Lutimonas</taxon>
    </lineage>
</organism>
<dbReference type="EMBL" id="JBCDNA010000002">
    <property type="protein sequence ID" value="MEL4456336.1"/>
    <property type="molecule type" value="Genomic_DNA"/>
</dbReference>
<keyword evidence="4" id="KW-1185">Reference proteome</keyword>
<accession>A0ABU9L1L8</accession>
<evidence type="ECO:0000259" key="2">
    <source>
        <dbReference type="Pfam" id="PF18962"/>
    </source>
</evidence>
<dbReference type="InterPro" id="IPR026444">
    <property type="entry name" value="Secre_tail"/>
</dbReference>
<dbReference type="Pfam" id="PF18962">
    <property type="entry name" value="Por_Secre_tail"/>
    <property type="match status" value="1"/>
</dbReference>